<dbReference type="EMBL" id="CP001700">
    <property type="protein sequence ID" value="ACU69710.1"/>
    <property type="molecule type" value="Genomic_DNA"/>
</dbReference>
<dbReference type="STRING" id="479433.Caci_0775"/>
<gene>
    <name evidence="1" type="ordered locus">Caci_0775</name>
</gene>
<dbReference type="eggNOG" id="ENOG5032VPW">
    <property type="taxonomic scope" value="Bacteria"/>
</dbReference>
<evidence type="ECO:0008006" key="3">
    <source>
        <dbReference type="Google" id="ProtNLM"/>
    </source>
</evidence>
<proteinExistence type="predicted"/>
<keyword evidence="2" id="KW-1185">Reference proteome</keyword>
<reference evidence="1 2" key="1">
    <citation type="journal article" date="2009" name="Stand. Genomic Sci.">
        <title>Complete genome sequence of Catenulispora acidiphila type strain (ID 139908).</title>
        <authorList>
            <person name="Copeland A."/>
            <person name="Lapidus A."/>
            <person name="Glavina Del Rio T."/>
            <person name="Nolan M."/>
            <person name="Lucas S."/>
            <person name="Chen F."/>
            <person name="Tice H."/>
            <person name="Cheng J.F."/>
            <person name="Bruce D."/>
            <person name="Goodwin L."/>
            <person name="Pitluck S."/>
            <person name="Mikhailova N."/>
            <person name="Pati A."/>
            <person name="Ivanova N."/>
            <person name="Mavromatis K."/>
            <person name="Chen A."/>
            <person name="Palaniappan K."/>
            <person name="Chain P."/>
            <person name="Land M."/>
            <person name="Hauser L."/>
            <person name="Chang Y.J."/>
            <person name="Jeffries C.D."/>
            <person name="Chertkov O."/>
            <person name="Brettin T."/>
            <person name="Detter J.C."/>
            <person name="Han C."/>
            <person name="Ali Z."/>
            <person name="Tindall B.J."/>
            <person name="Goker M."/>
            <person name="Bristow J."/>
            <person name="Eisen J.A."/>
            <person name="Markowitz V."/>
            <person name="Hugenholtz P."/>
            <person name="Kyrpides N.C."/>
            <person name="Klenk H.P."/>
        </authorList>
    </citation>
    <scope>NUCLEOTIDE SEQUENCE [LARGE SCALE GENOMIC DNA]</scope>
    <source>
        <strain evidence="2">DSM 44928 / JCM 14897 / NBRC 102108 / NRRL B-24433 / ID139908</strain>
    </source>
</reference>
<dbReference type="KEGG" id="cai:Caci_0775"/>
<dbReference type="HOGENOM" id="CLU_1232872_0_0_11"/>
<evidence type="ECO:0000313" key="2">
    <source>
        <dbReference type="Proteomes" id="UP000000851"/>
    </source>
</evidence>
<dbReference type="InParanoid" id="C7Q0T2"/>
<dbReference type="Pfam" id="PF12686">
    <property type="entry name" value="DUF3800"/>
    <property type="match status" value="1"/>
</dbReference>
<protein>
    <recommendedName>
        <fullName evidence="3">DUF3800 domain-containing protein</fullName>
    </recommendedName>
</protein>
<organism evidence="1 2">
    <name type="scientific">Catenulispora acidiphila (strain DSM 44928 / JCM 14897 / NBRC 102108 / NRRL B-24433 / ID139908)</name>
    <dbReference type="NCBI Taxonomy" id="479433"/>
    <lineage>
        <taxon>Bacteria</taxon>
        <taxon>Bacillati</taxon>
        <taxon>Actinomycetota</taxon>
        <taxon>Actinomycetes</taxon>
        <taxon>Catenulisporales</taxon>
        <taxon>Catenulisporaceae</taxon>
        <taxon>Catenulispora</taxon>
    </lineage>
</organism>
<evidence type="ECO:0000313" key="1">
    <source>
        <dbReference type="EMBL" id="ACU69710.1"/>
    </source>
</evidence>
<dbReference type="InterPro" id="IPR024524">
    <property type="entry name" value="DUF3800"/>
</dbReference>
<sequence length="220" mass="25107">MYYVDDSGDPTKGIAVYSWIEVDTAQAPEAMAVWLRFRQQLFETYQIPTDFELHSTNFLAGRGHPSTENKMNQSKTARREIFVAALKLISDLPGVSIGAVHRTSPRRRTGFGEPMTDPFCRLVLGVDRRLFLGDLQGIMVIDGEGDGSCRFYTRLFRSLGLSGQQLIAVPFFQPSYDSQWIQIADIVAYTAYQSVIRRPGREFCWTWYEDYIDPEGPREV</sequence>
<name>C7Q0T2_CATAD</name>
<dbReference type="AlphaFoldDB" id="C7Q0T2"/>
<accession>C7Q0T2</accession>
<dbReference type="Proteomes" id="UP000000851">
    <property type="component" value="Chromosome"/>
</dbReference>